<sequence length="992" mass="103005">MHIGSAEKRRDMIKKNLLRSISVIMACMMAVMTVACGSNTVATEDTASAVETRQEQQLEKSIVAGAQAAGSLGEAGKVETVYVTADASGSVNDVIVSEWLKNATASSELTDTTELKDIVNVKGDESFTENGDGTVTWNADGSDIYYQGTTDKELPVDMKITYTLDGKEISPADLAGKSGKVTIRFEYENKAKQTVDVDGKNIDVYTPFAMVSGMMLDSDKFSNVEISNGKIISDGGNYIVMGVALPGLKESLDISDDKWDELDDSKELQDKLSNSFEITADTTDFELGMTITMASSDILSDFGVSDLTDSDKIDDLKDDMNELNDGSDKLVDGAGELKDGTGKLYDGTQELVDGTGKLYDGTKDLKDGTGKLKDGTGKLKDGTGKLKDGTTKLANGAGELVNGAGQLAEGTGTLKNGTSQLSTGAGSLYEGIVAYTDGVSKVNSGAGELSKGAASAKAGSEALSTGIKSAMAGADQLAAGTEKLSGGANMLQQKITAMSEASKGALESLQNNRDAYAAAYAYLTTPGVGCDATTLAILSKCSKGNITADNVEAVKAAGLAYLGGQQSGEVHQEDNGAELDQDIEGGDIPAPNTDETVPADKEKTDTVETLDENKKEEVPVNTIASIQDDETPKADAPDNADDTNNGDNNNNNDNGGNPATGYSEEQVKAMVDAAVNEALAKAAEEYAKQAEIAKEAAEKEYAERAAAAKEDAEKLYAEKAAAATQTATYITIYMSAFSATSAAVETMDQVLANLSTMGISETDMELIKQLIDGVSAVDAGSKQLQAGLGQLDEGATRLDTGLGTLKAGTAQLATGIGTLAASNEKLRSGASQLKSGAGQLDDGAGKLKDGANKLTDGTKQLKSGADELNSGAGELDNGAGELDNGAGELDNGASELMDGAKKLNDGAGELNDGAKKLDDGVQELLDGICKFDEEGIKKLYEAFDGDLTEFADKMTAIQEAGSNYTSFGGASTEEKSSVKFIIKTEGVKAQDI</sequence>
<dbReference type="Proteomes" id="UP000001299">
    <property type="component" value="Chromosome 1"/>
</dbReference>
<dbReference type="InterPro" id="IPR023908">
    <property type="entry name" value="xxxLxxG_rpt"/>
</dbReference>
<protein>
    <submittedName>
        <fullName evidence="4">Cell surface protein</fullName>
    </submittedName>
</protein>
<keyword evidence="1" id="KW-0175">Coiled coil</keyword>
<dbReference type="eggNOG" id="COG1511">
    <property type="taxonomic scope" value="Bacteria"/>
</dbReference>
<dbReference type="HOGENOM" id="CLU_013314_0_0_9"/>
<feature type="coiled-coil region" evidence="1">
    <location>
        <begin position="676"/>
        <end position="725"/>
    </location>
</feature>
<keyword evidence="3" id="KW-0472">Membrane</keyword>
<name>E0RVJ3_BUTPB</name>
<dbReference type="Gene3D" id="1.10.287.950">
    <property type="entry name" value="Methyl-accepting chemotaxis protein"/>
    <property type="match status" value="2"/>
</dbReference>
<reference evidence="4 5" key="1">
    <citation type="journal article" date="2010" name="PLoS ONE">
        <title>The glycobiome of the rumen bacterium Butyrivibrio proteoclasticus B316(T) highlights adaptation to a polysaccharide-rich environment.</title>
        <authorList>
            <person name="Kelly W.J."/>
            <person name="Leahy S.C."/>
            <person name="Altermann E."/>
            <person name="Yeoman C.J."/>
            <person name="Dunne J.C."/>
            <person name="Kong Z."/>
            <person name="Pacheco D.M."/>
            <person name="Li D."/>
            <person name="Noel S.J."/>
            <person name="Moon C.D."/>
            <person name="Cookson A.L."/>
            <person name="Attwood G.T."/>
        </authorList>
    </citation>
    <scope>NUCLEOTIDE SEQUENCE [LARGE SCALE GENOMIC DNA]</scope>
    <source>
        <strain evidence="5">ATCC 51982 / DSM 14932 / B316</strain>
    </source>
</reference>
<keyword evidence="3" id="KW-0812">Transmembrane</keyword>
<evidence type="ECO:0000256" key="1">
    <source>
        <dbReference type="SAM" id="Coils"/>
    </source>
</evidence>
<dbReference type="STRING" id="515622.bpr_I2109"/>
<accession>E0RVJ3</accession>
<dbReference type="EMBL" id="CP001810">
    <property type="protein sequence ID" value="ADL34842.1"/>
    <property type="molecule type" value="Genomic_DNA"/>
</dbReference>
<evidence type="ECO:0000256" key="3">
    <source>
        <dbReference type="SAM" id="Phobius"/>
    </source>
</evidence>
<keyword evidence="3" id="KW-1133">Transmembrane helix</keyword>
<feature type="compositionally biased region" description="Basic and acidic residues" evidence="2">
    <location>
        <begin position="598"/>
        <end position="618"/>
    </location>
</feature>
<organism evidence="4 5">
    <name type="scientific">Butyrivibrio proteoclasticus (strain ATCC 51982 / DSM 14932 / B316)</name>
    <name type="common">Clostridium proteoclasticum</name>
    <dbReference type="NCBI Taxonomy" id="515622"/>
    <lineage>
        <taxon>Bacteria</taxon>
        <taxon>Bacillati</taxon>
        <taxon>Bacillota</taxon>
        <taxon>Clostridia</taxon>
        <taxon>Lachnospirales</taxon>
        <taxon>Lachnospiraceae</taxon>
        <taxon>Butyrivibrio</taxon>
    </lineage>
</organism>
<dbReference type="AlphaFoldDB" id="E0RVJ3"/>
<keyword evidence="5" id="KW-1185">Reference proteome</keyword>
<evidence type="ECO:0000313" key="4">
    <source>
        <dbReference type="EMBL" id="ADL34842.1"/>
    </source>
</evidence>
<feature type="region of interest" description="Disordered" evidence="2">
    <location>
        <begin position="579"/>
        <end position="662"/>
    </location>
</feature>
<gene>
    <name evidence="4" type="ordered locus">bpr_I2109</name>
</gene>
<feature type="compositionally biased region" description="Low complexity" evidence="2">
    <location>
        <begin position="642"/>
        <end position="661"/>
    </location>
</feature>
<dbReference type="KEGG" id="bpb:bpr_I2109"/>
<dbReference type="NCBIfam" id="TIGR03057">
    <property type="entry name" value="xxxLxxG_by_4"/>
    <property type="match status" value="12"/>
</dbReference>
<evidence type="ECO:0000256" key="2">
    <source>
        <dbReference type="SAM" id="MobiDB-lite"/>
    </source>
</evidence>
<evidence type="ECO:0000313" key="5">
    <source>
        <dbReference type="Proteomes" id="UP000001299"/>
    </source>
</evidence>
<proteinExistence type="predicted"/>
<feature type="transmembrane region" description="Helical" evidence="3">
    <location>
        <begin position="21"/>
        <end position="42"/>
    </location>
</feature>